<evidence type="ECO:0000313" key="8">
    <source>
        <dbReference type="Proteomes" id="UP000039046"/>
    </source>
</evidence>
<dbReference type="STRING" id="1531966.A0A0A1TA02"/>
<dbReference type="Proteomes" id="UP000039046">
    <property type="component" value="Unassembled WGS sequence"/>
</dbReference>
<gene>
    <name evidence="7" type="ORF">VHEMI02242</name>
</gene>
<dbReference type="EC" id="2.3.2.23" evidence="1"/>
<keyword evidence="3" id="KW-0547">Nucleotide-binding</keyword>
<evidence type="ECO:0000256" key="5">
    <source>
        <dbReference type="ARBA" id="ARBA00022840"/>
    </source>
</evidence>
<evidence type="ECO:0000313" key="7">
    <source>
        <dbReference type="EMBL" id="CEJ82159.1"/>
    </source>
</evidence>
<protein>
    <recommendedName>
        <fullName evidence="1">E2 ubiquitin-conjugating enzyme</fullName>
        <ecNumber evidence="1">2.3.2.23</ecNumber>
    </recommendedName>
</protein>
<feature type="domain" description="UBC core" evidence="6">
    <location>
        <begin position="2"/>
        <end position="148"/>
    </location>
</feature>
<evidence type="ECO:0000259" key="6">
    <source>
        <dbReference type="PROSITE" id="PS50127"/>
    </source>
</evidence>
<dbReference type="PROSITE" id="PS50127">
    <property type="entry name" value="UBC_2"/>
    <property type="match status" value="1"/>
</dbReference>
<dbReference type="GO" id="GO:0005524">
    <property type="term" value="F:ATP binding"/>
    <property type="evidence" value="ECO:0007669"/>
    <property type="project" value="UniProtKB-KW"/>
</dbReference>
<keyword evidence="5" id="KW-0067">ATP-binding</keyword>
<dbReference type="GO" id="GO:0061631">
    <property type="term" value="F:ubiquitin conjugating enzyme activity"/>
    <property type="evidence" value="ECO:0007669"/>
    <property type="project" value="UniProtKB-EC"/>
</dbReference>
<dbReference type="HOGENOM" id="CLU_030988_13_3_1"/>
<dbReference type="OrthoDB" id="7851174at2759"/>
<sequence length="157" mass="17830">MAAEKRLKKELGDIKSNLSTGCDVSVIDDNLFHWKASITGPDDSPYSGGFFHIDIVFPADYPFRQPKINFTTKIYHVNISDSGIICMEFLMEKWQPINLVSNVLTNIRLQLSSVEEDNAINMEAAGVYKADNEAYYQTARDWTKLYASKSQTTQHIQ</sequence>
<dbReference type="SUPFAM" id="SSF54495">
    <property type="entry name" value="UBC-like"/>
    <property type="match status" value="1"/>
</dbReference>
<evidence type="ECO:0000256" key="4">
    <source>
        <dbReference type="ARBA" id="ARBA00022786"/>
    </source>
</evidence>
<name>A0A0A1TA02_9HYPO</name>
<evidence type="ECO:0000256" key="1">
    <source>
        <dbReference type="ARBA" id="ARBA00012486"/>
    </source>
</evidence>
<accession>A0A0A1TA02</accession>
<keyword evidence="2" id="KW-0808">Transferase</keyword>
<dbReference type="FunFam" id="3.10.110.10:FF:000060">
    <property type="entry name" value="Ubiquitin conjugating enzyme (UbcB)"/>
    <property type="match status" value="1"/>
</dbReference>
<dbReference type="PANTHER" id="PTHR24068">
    <property type="entry name" value="UBIQUITIN-CONJUGATING ENZYME E2"/>
    <property type="match status" value="1"/>
</dbReference>
<reference evidence="7 8" key="1">
    <citation type="journal article" date="2015" name="Genome Announc.">
        <title>Draft Genome Sequence and Gene Annotation of the Entomopathogenic Fungus Verticillium hemipterigenum.</title>
        <authorList>
            <person name="Horn F."/>
            <person name="Habel A."/>
            <person name="Scharf D.H."/>
            <person name="Dworschak J."/>
            <person name="Brakhage A.A."/>
            <person name="Guthke R."/>
            <person name="Hertweck C."/>
            <person name="Linde J."/>
        </authorList>
    </citation>
    <scope>NUCLEOTIDE SEQUENCE [LARGE SCALE GENOMIC DNA]</scope>
</reference>
<dbReference type="AlphaFoldDB" id="A0A0A1TA02"/>
<dbReference type="InterPro" id="IPR000608">
    <property type="entry name" value="UBC"/>
</dbReference>
<dbReference type="Gene3D" id="3.10.110.10">
    <property type="entry name" value="Ubiquitin Conjugating Enzyme"/>
    <property type="match status" value="1"/>
</dbReference>
<evidence type="ECO:0000256" key="2">
    <source>
        <dbReference type="ARBA" id="ARBA00022679"/>
    </source>
</evidence>
<dbReference type="InterPro" id="IPR016135">
    <property type="entry name" value="UBQ-conjugating_enzyme/RWD"/>
</dbReference>
<keyword evidence="8" id="KW-1185">Reference proteome</keyword>
<dbReference type="EMBL" id="CDHN01000001">
    <property type="protein sequence ID" value="CEJ82159.1"/>
    <property type="molecule type" value="Genomic_DNA"/>
</dbReference>
<keyword evidence="4" id="KW-0833">Ubl conjugation pathway</keyword>
<proteinExistence type="predicted"/>
<dbReference type="Pfam" id="PF00179">
    <property type="entry name" value="UQ_con"/>
    <property type="match status" value="1"/>
</dbReference>
<dbReference type="SMART" id="SM00212">
    <property type="entry name" value="UBCc"/>
    <property type="match status" value="1"/>
</dbReference>
<evidence type="ECO:0000256" key="3">
    <source>
        <dbReference type="ARBA" id="ARBA00022741"/>
    </source>
</evidence>
<organism evidence="7 8">
    <name type="scientific">[Torrubiella] hemipterigena</name>
    <dbReference type="NCBI Taxonomy" id="1531966"/>
    <lineage>
        <taxon>Eukaryota</taxon>
        <taxon>Fungi</taxon>
        <taxon>Dikarya</taxon>
        <taxon>Ascomycota</taxon>
        <taxon>Pezizomycotina</taxon>
        <taxon>Sordariomycetes</taxon>
        <taxon>Hypocreomycetidae</taxon>
        <taxon>Hypocreales</taxon>
        <taxon>Clavicipitaceae</taxon>
        <taxon>Clavicipitaceae incertae sedis</taxon>
        <taxon>'Torrubiella' clade</taxon>
    </lineage>
</organism>